<evidence type="ECO:0000256" key="1">
    <source>
        <dbReference type="ARBA" id="ARBA00004127"/>
    </source>
</evidence>
<evidence type="ECO:0000259" key="13">
    <source>
        <dbReference type="PROSITE" id="PS51201"/>
    </source>
</evidence>
<feature type="transmembrane region" description="Helical" evidence="12">
    <location>
        <begin position="252"/>
        <end position="274"/>
    </location>
</feature>
<dbReference type="InterPro" id="IPR003148">
    <property type="entry name" value="RCK_N"/>
</dbReference>
<gene>
    <name evidence="14" type="ORF">GHC57_05290</name>
</gene>
<dbReference type="PROSITE" id="PS51201">
    <property type="entry name" value="RCK_N"/>
    <property type="match status" value="1"/>
</dbReference>
<sequence>MEPTPSSSLGRGHLTGRIRSGRSFFLSANGHGVAGRSGPVKGGSRRLRKVVSGEEGPSSRAPALPDQEPLPLSHVSALDVLALLAGAVLCVTICQRLGLGSVLGYLVAGLLIGPWGLGMFTEGEDLLHFAELGVVFLLFVIGIELKPARLWVLRKDVFGLGTAQLGGTGVLLAALAWLFGLSVPASIVVGFGLALSSTAIGLQILADRGEFGRRHGRAAFGILLFQDLAVVPLLVLVSLLSPGPDVESWQDTALQVGMALGAIALVIVAGHYLLSTLYRAVADARNHEVFAALSVLIVLGVAFLMQEVGLSMAMGAFLAGLLMAESEFRHQVMADIEPFRGFLLGLFFMAVGMSIDVGAAMDNGLLVAGLVAGLLGLKGAILLGLGWGMGIGRDNAIRVAVLLCQGGEFGFVLFTLASQTGLIDLATTQLLILVISLTMALTPLMVKLLPHLLPSKPERALSGLGPRPAERQPSSGGHVIIAGYGRVGQIVVRMLEATGTPYRALDLHAQRVAQARRTGQDVYYGDASRAEVLRAAGLDEARAVIVTLDQAETAERAVDAVRRMNPAIPVFARARDPAHVADLVRHGVTGSVAEALESSLQLGAMYLRDTREHSADRVQRLVESLRDDCAATGQNIPTPPTTVDDPGAGSAARPAVPVPGAAAGTDTAAPPRAAYPPPQHQPRPTHTGPDVA</sequence>
<dbReference type="PANTHER" id="PTHR46157:SF4">
    <property type="entry name" value="K(+) EFFLUX ANTIPORTER 3, CHLOROPLASTIC"/>
    <property type="match status" value="1"/>
</dbReference>
<evidence type="ECO:0000256" key="8">
    <source>
        <dbReference type="ARBA" id="ARBA00022989"/>
    </source>
</evidence>
<dbReference type="Pfam" id="PF00999">
    <property type="entry name" value="Na_H_Exchanger"/>
    <property type="match status" value="1"/>
</dbReference>
<dbReference type="FunFam" id="3.40.50.720:FF:000036">
    <property type="entry name" value="Glutathione-regulated potassium-efflux system protein KefB"/>
    <property type="match status" value="1"/>
</dbReference>
<evidence type="ECO:0000256" key="4">
    <source>
        <dbReference type="ARBA" id="ARBA00022449"/>
    </source>
</evidence>
<feature type="transmembrane region" description="Helical" evidence="12">
    <location>
        <begin position="126"/>
        <end position="145"/>
    </location>
</feature>
<keyword evidence="3" id="KW-0813">Transport</keyword>
<dbReference type="GO" id="GO:0005886">
    <property type="term" value="C:plasma membrane"/>
    <property type="evidence" value="ECO:0007669"/>
    <property type="project" value="TreeGrafter"/>
</dbReference>
<comment type="similarity">
    <text evidence="2">Belongs to the monovalent cation:proton antiporter 2 (CPA2) transporter (TC 2.A.37) family.</text>
</comment>
<dbReference type="GO" id="GO:0008324">
    <property type="term" value="F:monoatomic cation transmembrane transporter activity"/>
    <property type="evidence" value="ECO:0007669"/>
    <property type="project" value="InterPro"/>
</dbReference>
<dbReference type="InterPro" id="IPR036291">
    <property type="entry name" value="NAD(P)-bd_dom_sf"/>
</dbReference>
<feature type="compositionally biased region" description="Low complexity" evidence="11">
    <location>
        <begin position="646"/>
        <end position="672"/>
    </location>
</feature>
<name>A0A7X1ZDA8_9PROT</name>
<keyword evidence="15" id="KW-1185">Reference proteome</keyword>
<keyword evidence="5" id="KW-0633">Potassium transport</keyword>
<evidence type="ECO:0000256" key="11">
    <source>
        <dbReference type="SAM" id="MobiDB-lite"/>
    </source>
</evidence>
<dbReference type="Gene3D" id="3.40.50.720">
    <property type="entry name" value="NAD(P)-binding Rossmann-like Domain"/>
    <property type="match status" value="1"/>
</dbReference>
<dbReference type="Proteomes" id="UP000434582">
    <property type="component" value="Unassembled WGS sequence"/>
</dbReference>
<feature type="transmembrane region" description="Helical" evidence="12">
    <location>
        <begin position="102"/>
        <end position="120"/>
    </location>
</feature>
<dbReference type="InterPro" id="IPR006153">
    <property type="entry name" value="Cation/H_exchanger_TM"/>
</dbReference>
<evidence type="ECO:0000256" key="6">
    <source>
        <dbReference type="ARBA" id="ARBA00022692"/>
    </source>
</evidence>
<feature type="transmembrane region" description="Helical" evidence="12">
    <location>
        <begin position="218"/>
        <end position="240"/>
    </location>
</feature>
<feature type="transmembrane region" description="Helical" evidence="12">
    <location>
        <begin position="399"/>
        <end position="418"/>
    </location>
</feature>
<dbReference type="PANTHER" id="PTHR46157">
    <property type="entry name" value="K(+) EFFLUX ANTIPORTER 3, CHLOROPLASTIC"/>
    <property type="match status" value="1"/>
</dbReference>
<feature type="transmembrane region" description="Helical" evidence="12">
    <location>
        <begin position="185"/>
        <end position="206"/>
    </location>
</feature>
<reference evidence="14 15" key="1">
    <citation type="submission" date="2019-10" db="EMBL/GenBank/DDBJ databases">
        <title>Draft whole-genome sequence of the purple nonsulfur photosynthetic bacterium Roseospira navarrensis DSM 15114.</title>
        <authorList>
            <person name="Kyndt J.A."/>
            <person name="Meyer T.E."/>
        </authorList>
    </citation>
    <scope>NUCLEOTIDE SEQUENCE [LARGE SCALE GENOMIC DNA]</scope>
    <source>
        <strain evidence="14 15">DSM 15114</strain>
    </source>
</reference>
<dbReference type="InterPro" id="IPR004771">
    <property type="entry name" value="K/H_exchanger"/>
</dbReference>
<evidence type="ECO:0000313" key="15">
    <source>
        <dbReference type="Proteomes" id="UP000434582"/>
    </source>
</evidence>
<feature type="transmembrane region" description="Helical" evidence="12">
    <location>
        <begin position="157"/>
        <end position="179"/>
    </location>
</feature>
<evidence type="ECO:0000256" key="7">
    <source>
        <dbReference type="ARBA" id="ARBA00022958"/>
    </source>
</evidence>
<keyword evidence="6 12" id="KW-0812">Transmembrane</keyword>
<keyword evidence="10 12" id="KW-0472">Membrane</keyword>
<dbReference type="EMBL" id="WIVE01000010">
    <property type="protein sequence ID" value="MQX35929.1"/>
    <property type="molecule type" value="Genomic_DNA"/>
</dbReference>
<evidence type="ECO:0000256" key="9">
    <source>
        <dbReference type="ARBA" id="ARBA00023065"/>
    </source>
</evidence>
<feature type="transmembrane region" description="Helical" evidence="12">
    <location>
        <begin position="365"/>
        <end position="387"/>
    </location>
</feature>
<dbReference type="OrthoDB" id="9781411at2"/>
<keyword evidence="4" id="KW-0050">Antiport</keyword>
<feature type="transmembrane region" description="Helical" evidence="12">
    <location>
        <begin position="75"/>
        <end position="95"/>
    </location>
</feature>
<dbReference type="GO" id="GO:0006813">
    <property type="term" value="P:potassium ion transport"/>
    <property type="evidence" value="ECO:0007669"/>
    <property type="project" value="UniProtKB-KW"/>
</dbReference>
<feature type="transmembrane region" description="Helical" evidence="12">
    <location>
        <begin position="430"/>
        <end position="449"/>
    </location>
</feature>
<dbReference type="NCBIfam" id="TIGR00932">
    <property type="entry name" value="2a37"/>
    <property type="match status" value="1"/>
</dbReference>
<evidence type="ECO:0000256" key="10">
    <source>
        <dbReference type="ARBA" id="ARBA00023136"/>
    </source>
</evidence>
<keyword evidence="7" id="KW-0630">Potassium</keyword>
<comment type="subcellular location">
    <subcellularLocation>
        <location evidence="1">Endomembrane system</location>
        <topology evidence="1">Multi-pass membrane protein</topology>
    </subcellularLocation>
</comment>
<organism evidence="14 15">
    <name type="scientific">Roseospira navarrensis</name>
    <dbReference type="NCBI Taxonomy" id="140058"/>
    <lineage>
        <taxon>Bacteria</taxon>
        <taxon>Pseudomonadati</taxon>
        <taxon>Pseudomonadota</taxon>
        <taxon>Alphaproteobacteria</taxon>
        <taxon>Rhodospirillales</taxon>
        <taxon>Rhodospirillaceae</taxon>
        <taxon>Roseospira</taxon>
    </lineage>
</organism>
<dbReference type="GO" id="GO:0015297">
    <property type="term" value="F:antiporter activity"/>
    <property type="evidence" value="ECO:0007669"/>
    <property type="project" value="UniProtKB-KW"/>
</dbReference>
<feature type="region of interest" description="Disordered" evidence="11">
    <location>
        <begin position="630"/>
        <end position="692"/>
    </location>
</feature>
<feature type="domain" description="RCK N-terminal" evidence="13">
    <location>
        <begin position="476"/>
        <end position="596"/>
    </location>
</feature>
<dbReference type="GO" id="GO:0012505">
    <property type="term" value="C:endomembrane system"/>
    <property type="evidence" value="ECO:0007669"/>
    <property type="project" value="UniProtKB-SubCell"/>
</dbReference>
<evidence type="ECO:0000256" key="3">
    <source>
        <dbReference type="ARBA" id="ARBA00022448"/>
    </source>
</evidence>
<dbReference type="AlphaFoldDB" id="A0A7X1ZDA8"/>
<dbReference type="SUPFAM" id="SSF51735">
    <property type="entry name" value="NAD(P)-binding Rossmann-fold domains"/>
    <property type="match status" value="1"/>
</dbReference>
<evidence type="ECO:0000256" key="5">
    <source>
        <dbReference type="ARBA" id="ARBA00022538"/>
    </source>
</evidence>
<dbReference type="InterPro" id="IPR038770">
    <property type="entry name" value="Na+/solute_symporter_sf"/>
</dbReference>
<keyword evidence="9" id="KW-0406">Ion transport</keyword>
<proteinExistence type="inferred from homology"/>
<feature type="transmembrane region" description="Helical" evidence="12">
    <location>
        <begin position="286"/>
        <end position="304"/>
    </location>
</feature>
<comment type="caution">
    <text evidence="14">The sequence shown here is derived from an EMBL/GenBank/DDBJ whole genome shotgun (WGS) entry which is preliminary data.</text>
</comment>
<protein>
    <recommendedName>
        <fullName evidence="13">RCK N-terminal domain-containing protein</fullName>
    </recommendedName>
</protein>
<dbReference type="GO" id="GO:1902600">
    <property type="term" value="P:proton transmembrane transport"/>
    <property type="evidence" value="ECO:0007669"/>
    <property type="project" value="InterPro"/>
</dbReference>
<dbReference type="Gene3D" id="1.20.1530.20">
    <property type="match status" value="1"/>
</dbReference>
<dbReference type="Pfam" id="PF02254">
    <property type="entry name" value="TrkA_N"/>
    <property type="match status" value="1"/>
</dbReference>
<evidence type="ECO:0000313" key="14">
    <source>
        <dbReference type="EMBL" id="MQX35929.1"/>
    </source>
</evidence>
<accession>A0A7X1ZDA8</accession>
<feature type="transmembrane region" description="Helical" evidence="12">
    <location>
        <begin position="340"/>
        <end position="359"/>
    </location>
</feature>
<evidence type="ECO:0000256" key="2">
    <source>
        <dbReference type="ARBA" id="ARBA00005551"/>
    </source>
</evidence>
<feature type="compositionally biased region" description="Low complexity" evidence="11">
    <location>
        <begin position="682"/>
        <end position="692"/>
    </location>
</feature>
<evidence type="ECO:0000256" key="12">
    <source>
        <dbReference type="SAM" id="Phobius"/>
    </source>
</evidence>
<keyword evidence="8 12" id="KW-1133">Transmembrane helix</keyword>